<name>A0ABN1NB85_9ACTN</name>
<dbReference type="RefSeq" id="WP_344045422.1">
    <property type="nucleotide sequence ID" value="NZ_BAAAHG010000001.1"/>
</dbReference>
<evidence type="ECO:0000313" key="3">
    <source>
        <dbReference type="Proteomes" id="UP001501005"/>
    </source>
</evidence>
<feature type="region of interest" description="Disordered" evidence="1">
    <location>
        <begin position="66"/>
        <end position="89"/>
    </location>
</feature>
<protein>
    <submittedName>
        <fullName evidence="2">Uncharacterized protein</fullName>
    </submittedName>
</protein>
<evidence type="ECO:0000256" key="1">
    <source>
        <dbReference type="SAM" id="MobiDB-lite"/>
    </source>
</evidence>
<evidence type="ECO:0000313" key="2">
    <source>
        <dbReference type="EMBL" id="GAA0900807.1"/>
    </source>
</evidence>
<organism evidence="2 3">
    <name type="scientific">Streptomyces thermoalcalitolerans</name>
    <dbReference type="NCBI Taxonomy" id="65605"/>
    <lineage>
        <taxon>Bacteria</taxon>
        <taxon>Bacillati</taxon>
        <taxon>Actinomycetota</taxon>
        <taxon>Actinomycetes</taxon>
        <taxon>Kitasatosporales</taxon>
        <taxon>Streptomycetaceae</taxon>
        <taxon>Streptomyces</taxon>
    </lineage>
</organism>
<accession>A0ABN1NB85</accession>
<keyword evidence="3" id="KW-1185">Reference proteome</keyword>
<gene>
    <name evidence="2" type="ORF">GCM10009549_00980</name>
</gene>
<reference evidence="2 3" key="1">
    <citation type="journal article" date="2019" name="Int. J. Syst. Evol. Microbiol.">
        <title>The Global Catalogue of Microorganisms (GCM) 10K type strain sequencing project: providing services to taxonomists for standard genome sequencing and annotation.</title>
        <authorList>
            <consortium name="The Broad Institute Genomics Platform"/>
            <consortium name="The Broad Institute Genome Sequencing Center for Infectious Disease"/>
            <person name="Wu L."/>
            <person name="Ma J."/>
        </authorList>
    </citation>
    <scope>NUCLEOTIDE SEQUENCE [LARGE SCALE GENOMIC DNA]</scope>
    <source>
        <strain evidence="2 3">JCM 10673</strain>
    </source>
</reference>
<comment type="caution">
    <text evidence="2">The sequence shown here is derived from an EMBL/GenBank/DDBJ whole genome shotgun (WGS) entry which is preliminary data.</text>
</comment>
<feature type="compositionally biased region" description="Basic residues" evidence="1">
    <location>
        <begin position="69"/>
        <end position="89"/>
    </location>
</feature>
<sequence length="89" mass="9927">MCTTEGGARTLARVRVDFAVREGESVDRTARVFARRRQSLCGDHGHAEALAPAEMSAELDWWPTGAPASRRHSYKTRGVRCRHRPVHGT</sequence>
<dbReference type="Proteomes" id="UP001501005">
    <property type="component" value="Unassembled WGS sequence"/>
</dbReference>
<proteinExistence type="predicted"/>
<dbReference type="EMBL" id="BAAAHG010000001">
    <property type="protein sequence ID" value="GAA0900807.1"/>
    <property type="molecule type" value="Genomic_DNA"/>
</dbReference>